<dbReference type="EMBL" id="JAPMLT010000009">
    <property type="protein sequence ID" value="MCX7571142.1"/>
    <property type="molecule type" value="Genomic_DNA"/>
</dbReference>
<comment type="caution">
    <text evidence="3">The sequence shown here is derived from an EMBL/GenBank/DDBJ whole genome shotgun (WGS) entry which is preliminary data.</text>
</comment>
<dbReference type="Gene3D" id="2.60.40.1080">
    <property type="match status" value="1"/>
</dbReference>
<proteinExistence type="predicted"/>
<keyword evidence="4" id="KW-1185">Reference proteome</keyword>
<reference evidence="3 4" key="1">
    <citation type="submission" date="2022-11" db="EMBL/GenBank/DDBJ databases">
        <title>Study of microbial diversity in lake waters.</title>
        <authorList>
            <person name="Zhang J."/>
        </authorList>
    </citation>
    <scope>NUCLEOTIDE SEQUENCE [LARGE SCALE GENOMIC DNA]</scope>
    <source>
        <strain evidence="3 4">DT12</strain>
    </source>
</reference>
<dbReference type="InterPro" id="IPR018711">
    <property type="entry name" value="NAGPA"/>
</dbReference>
<dbReference type="RefSeq" id="WP_267152392.1">
    <property type="nucleotide sequence ID" value="NZ_JAPMLT010000009.1"/>
</dbReference>
<evidence type="ECO:0000256" key="1">
    <source>
        <dbReference type="SAM" id="SignalP"/>
    </source>
</evidence>
<dbReference type="Pfam" id="PF00395">
    <property type="entry name" value="SLH"/>
    <property type="match status" value="3"/>
</dbReference>
<feature type="chain" id="PRO_5046901306" evidence="1">
    <location>
        <begin position="31"/>
        <end position="938"/>
    </location>
</feature>
<feature type="domain" description="SLH" evidence="2">
    <location>
        <begin position="813"/>
        <end position="876"/>
    </location>
</feature>
<dbReference type="Proteomes" id="UP001208017">
    <property type="component" value="Unassembled WGS sequence"/>
</dbReference>
<sequence length="938" mass="99657">MKVSKRLKAAGAWILSLSMVFGSTPLGAKASSEQIYSWPTILSKTATDPIIVTKGVTYQRFNFQTSSGPIVIHETWTQLDDPNVEVKAVLSHDKLENEKNETVSEMARRTGAVAGTNGDFFESQGSGMALGMGVENGKLIHSPSPSAVLGIDYTNRIVMGHYTLTAQMTANGQTSAITSVNGHPVTFPNGMVLLTPELGFWEMAANATVVTLEPVSGDAYKVIGIQPAQTVVEAPVKPYLKVLAQGVDAINYVTANVKKDDTIKLGWGTNPSSSHLKYAIGGGPILLKGGSSYKDPNPPLKGVENTRMPLTGVGVTADGKRMMQVVVDGRSKESIGLTYGQMANYFAHRNLSDAMLFDGGGSSDMVIRDVGDTQAKVISKPSDGWERRVANGLFVYSTSPSGQPTHVHVNDGQNVTVFKGRSVTLAAPAIRDQNYNPLPSAPVTYTVEPATLGTITANGVFTAGVNGGAGKIIATTANGAKGEVAVNVITTVDSLTISPASAMIGNDESVTFTVKGNVLGQSFTLDPADLNWTADRAFGTVEGNGRFTAVSGDKTGRTTVTASFGGKSVGATVDIGYVRHTLDQLTDAGKWTRTDRWGDVGTLTTSTTAQIGDKTQFLTMNYRFAAGSGLKQFVFYPKETMSIPHPTDKAAVDPIGIGMWVYGNNSGVRLFANFEKPDGTFVRSTDTAAVTWSGWKFVSFKIPAGTPFPVKLDYLDAYVDSPTAEVKGTLYFSDLQVLFNPTTYKEKEVVVPQPTVVTFPDIANHWGRTVVETLATKGIINGRDKDHFDPDAGLSRAEAVTLIVRSLNLPSDTGTTFSDVPSDAWYASTVSAAVKAGITNGVGDGKFAPHEPVNRNQMAKMIYHALKTQGKAPTGGTPLAFKDADLIASWAKAEIDALSAAGLMVGDGTGYLRPVKTATRVESAYMIHNMLKYAGLLS</sequence>
<feature type="domain" description="SLH" evidence="2">
    <location>
        <begin position="878"/>
        <end position="938"/>
    </location>
</feature>
<name>A0ABT3X2K4_9BACL</name>
<evidence type="ECO:0000259" key="2">
    <source>
        <dbReference type="PROSITE" id="PS51272"/>
    </source>
</evidence>
<keyword evidence="1" id="KW-0732">Signal</keyword>
<gene>
    <name evidence="3" type="ORF">OS242_14415</name>
</gene>
<organism evidence="3 4">
    <name type="scientific">Tumebacillus lacus</name>
    <dbReference type="NCBI Taxonomy" id="2995335"/>
    <lineage>
        <taxon>Bacteria</taxon>
        <taxon>Bacillati</taxon>
        <taxon>Bacillota</taxon>
        <taxon>Bacilli</taxon>
        <taxon>Bacillales</taxon>
        <taxon>Alicyclobacillaceae</taxon>
        <taxon>Tumebacillus</taxon>
    </lineage>
</organism>
<accession>A0ABT3X2K4</accession>
<evidence type="ECO:0000313" key="4">
    <source>
        <dbReference type="Proteomes" id="UP001208017"/>
    </source>
</evidence>
<feature type="domain" description="SLH" evidence="2">
    <location>
        <begin position="754"/>
        <end position="812"/>
    </location>
</feature>
<dbReference type="Pfam" id="PF09992">
    <property type="entry name" value="NAGPA"/>
    <property type="match status" value="1"/>
</dbReference>
<dbReference type="PANTHER" id="PTHR40446:SF2">
    <property type="entry name" value="N-ACETYLGLUCOSAMINE-1-PHOSPHODIESTER ALPHA-N-ACETYLGLUCOSAMINIDASE"/>
    <property type="match status" value="1"/>
</dbReference>
<dbReference type="PROSITE" id="PS51272">
    <property type="entry name" value="SLH"/>
    <property type="match status" value="3"/>
</dbReference>
<dbReference type="InterPro" id="IPR001119">
    <property type="entry name" value="SLH_dom"/>
</dbReference>
<feature type="signal peptide" evidence="1">
    <location>
        <begin position="1"/>
        <end position="30"/>
    </location>
</feature>
<dbReference type="PANTHER" id="PTHR40446">
    <property type="entry name" value="N-ACETYLGLUCOSAMINE-1-PHOSPHODIESTER ALPHA-N-ACETYLGLUCOSAMINIDASE"/>
    <property type="match status" value="1"/>
</dbReference>
<protein>
    <submittedName>
        <fullName evidence="3">S-layer homology domain-containing protein</fullName>
    </submittedName>
</protein>
<evidence type="ECO:0000313" key="3">
    <source>
        <dbReference type="EMBL" id="MCX7571142.1"/>
    </source>
</evidence>